<dbReference type="Proteomes" id="UP001375240">
    <property type="component" value="Unassembled WGS sequence"/>
</dbReference>
<keyword evidence="6" id="KW-0325">Glycoprotein</keyword>
<keyword evidence="14" id="KW-1185">Reference proteome</keyword>
<evidence type="ECO:0000256" key="7">
    <source>
        <dbReference type="ARBA" id="ARBA00040944"/>
    </source>
</evidence>
<evidence type="ECO:0000313" key="13">
    <source>
        <dbReference type="EMBL" id="KAK6341385.1"/>
    </source>
</evidence>
<dbReference type="GO" id="GO:0097363">
    <property type="term" value="F:protein O-acetylglucosaminyltransferase activity"/>
    <property type="evidence" value="ECO:0007669"/>
    <property type="project" value="UniProtKB-EC"/>
</dbReference>
<evidence type="ECO:0000256" key="4">
    <source>
        <dbReference type="ARBA" id="ARBA00022729"/>
    </source>
</evidence>
<dbReference type="GO" id="GO:0005788">
    <property type="term" value="C:endoplasmic reticulum lumen"/>
    <property type="evidence" value="ECO:0007669"/>
    <property type="project" value="TreeGrafter"/>
</dbReference>
<evidence type="ECO:0000256" key="11">
    <source>
        <dbReference type="SAM" id="MobiDB-lite"/>
    </source>
</evidence>
<sequence length="541" mass="59838">MALSGRLLVAVFCLLALLLLTVNYLYVYRFGHELSSLVTQDGSQKTATADVPAAATGEIEYERGREEGYNQEEDGWCANVAGQHYLTNVANTWTISCPPAAGGKALIVCFQANLEEQPDNFCVVKNAVYNPPETPAPAKRKPVERRPKNSTTPAASYRWNGNRERRRRDPNGPNGHGWSVACRLVGEWQHGVQAPRNFPHYFGWTGAGPQLHKIQMGGGSEKSIGEEEKECHPPIMLVQLEGNGNIWHTMMEMWSALLTIEILKRAKAAREAIGLTTGTEGGEWDGTDMQVYMENMASEMHISPIFDLWRLVTGRPPANTTSLAHGCYQAVILPLAGGANPFWKDHWRERTCRSPSLLDSFVDRVLSFYGVDDATSSSPSISHVQGSNRESAPMRVTVIARDHNRVILHLHAYLKALRIAFPAAEISSESLESLTVSQQLRLAQSTDVLIGVTGAGLTHTMFLRRGSAVVELLQPWPFMYYGFANVARMRGVEYLSLHGREIGIADAAKNWQLDDIDVSEEAFVDTVGRAINAVQRRRLAG</sequence>
<comment type="catalytic activity">
    <reaction evidence="9">
        <text>L-seryl-[protein] + UDP-N-acetyl-alpha-D-glucosamine = 3-O-(N-acetyl-beta-D-glucosaminyl)-L-seryl-[protein] + UDP + H(+)</text>
        <dbReference type="Rhea" id="RHEA:48904"/>
        <dbReference type="Rhea" id="RHEA-COMP:9863"/>
        <dbReference type="Rhea" id="RHEA-COMP:12251"/>
        <dbReference type="ChEBI" id="CHEBI:15378"/>
        <dbReference type="ChEBI" id="CHEBI:29999"/>
        <dbReference type="ChEBI" id="CHEBI:57705"/>
        <dbReference type="ChEBI" id="CHEBI:58223"/>
        <dbReference type="ChEBI" id="CHEBI:90838"/>
        <dbReference type="EC" id="2.4.1.255"/>
    </reaction>
</comment>
<dbReference type="Pfam" id="PF04577">
    <property type="entry name" value="Glyco_transf_61"/>
    <property type="match status" value="1"/>
</dbReference>
<dbReference type="EC" id="2.4.1.255" evidence="1"/>
<evidence type="ECO:0000256" key="1">
    <source>
        <dbReference type="ARBA" id="ARBA00011970"/>
    </source>
</evidence>
<dbReference type="InterPro" id="IPR007657">
    <property type="entry name" value="Glycosyltransferase_61"/>
</dbReference>
<organism evidence="13 14">
    <name type="scientific">Orbilia brochopaga</name>
    <dbReference type="NCBI Taxonomy" id="3140254"/>
    <lineage>
        <taxon>Eukaryota</taxon>
        <taxon>Fungi</taxon>
        <taxon>Dikarya</taxon>
        <taxon>Ascomycota</taxon>
        <taxon>Pezizomycotina</taxon>
        <taxon>Orbiliomycetes</taxon>
        <taxon>Orbiliales</taxon>
        <taxon>Orbiliaceae</taxon>
        <taxon>Orbilia</taxon>
    </lineage>
</organism>
<dbReference type="PANTHER" id="PTHR20961">
    <property type="entry name" value="GLYCOSYLTRANSFERASE"/>
    <property type="match status" value="1"/>
</dbReference>
<evidence type="ECO:0000313" key="14">
    <source>
        <dbReference type="Proteomes" id="UP001375240"/>
    </source>
</evidence>
<evidence type="ECO:0000259" key="12">
    <source>
        <dbReference type="Pfam" id="PF04577"/>
    </source>
</evidence>
<evidence type="ECO:0000256" key="10">
    <source>
        <dbReference type="ARBA" id="ARBA00049432"/>
    </source>
</evidence>
<evidence type="ECO:0000256" key="6">
    <source>
        <dbReference type="ARBA" id="ARBA00023180"/>
    </source>
</evidence>
<feature type="domain" description="Glycosyltransferase 61 catalytic" evidence="12">
    <location>
        <begin position="392"/>
        <end position="470"/>
    </location>
</feature>
<comment type="caution">
    <text evidence="13">The sequence shown here is derived from an EMBL/GenBank/DDBJ whole genome shotgun (WGS) entry which is preliminary data.</text>
</comment>
<keyword evidence="3" id="KW-0808">Transferase</keyword>
<evidence type="ECO:0000256" key="3">
    <source>
        <dbReference type="ARBA" id="ARBA00022679"/>
    </source>
</evidence>
<gene>
    <name evidence="13" type="ORF">TWF696_008462</name>
</gene>
<keyword evidence="5" id="KW-0256">Endoplasmic reticulum</keyword>
<evidence type="ECO:0000256" key="2">
    <source>
        <dbReference type="ARBA" id="ARBA00022676"/>
    </source>
</evidence>
<protein>
    <recommendedName>
        <fullName evidence="7">EGF domain-specific O-linked N-acetylglucosamine transferase</fullName>
        <ecNumber evidence="1">2.4.1.255</ecNumber>
    </recommendedName>
    <alternativeName>
        <fullName evidence="8">Extracellular O-linked N-acetylglucosamine transferase</fullName>
    </alternativeName>
</protein>
<comment type="catalytic activity">
    <reaction evidence="10">
        <text>L-threonyl-[protein] + UDP-N-acetyl-alpha-D-glucosamine = 3-O-(N-acetyl-beta-D-glucosaminyl)-L-threonyl-[protein] + UDP + H(+)</text>
        <dbReference type="Rhea" id="RHEA:48908"/>
        <dbReference type="Rhea" id="RHEA-COMP:11060"/>
        <dbReference type="Rhea" id="RHEA-COMP:12252"/>
        <dbReference type="ChEBI" id="CHEBI:15378"/>
        <dbReference type="ChEBI" id="CHEBI:30013"/>
        <dbReference type="ChEBI" id="CHEBI:57705"/>
        <dbReference type="ChEBI" id="CHEBI:58223"/>
        <dbReference type="ChEBI" id="CHEBI:90840"/>
        <dbReference type="EC" id="2.4.1.255"/>
    </reaction>
</comment>
<dbReference type="InterPro" id="IPR049625">
    <property type="entry name" value="Glyco_transf_61_cat"/>
</dbReference>
<dbReference type="PANTHER" id="PTHR20961:SF148">
    <property type="entry name" value="EGF DOMAIN-SPECIFIC O-LINKED N-ACETYLGLUCOSAMINE TRANSFERASE"/>
    <property type="match status" value="1"/>
</dbReference>
<keyword evidence="2" id="KW-0328">Glycosyltransferase</keyword>
<dbReference type="AlphaFoldDB" id="A0AAV9UKG8"/>
<accession>A0AAV9UKG8</accession>
<keyword evidence="4" id="KW-0732">Signal</keyword>
<evidence type="ECO:0000256" key="9">
    <source>
        <dbReference type="ARBA" id="ARBA00048317"/>
    </source>
</evidence>
<feature type="region of interest" description="Disordered" evidence="11">
    <location>
        <begin position="132"/>
        <end position="175"/>
    </location>
</feature>
<name>A0AAV9UKG8_9PEZI</name>
<reference evidence="13 14" key="1">
    <citation type="submission" date="2019-10" db="EMBL/GenBank/DDBJ databases">
        <authorList>
            <person name="Palmer J.M."/>
        </authorList>
    </citation>
    <scope>NUCLEOTIDE SEQUENCE [LARGE SCALE GENOMIC DNA]</scope>
    <source>
        <strain evidence="13 14">TWF696</strain>
    </source>
</reference>
<evidence type="ECO:0000256" key="8">
    <source>
        <dbReference type="ARBA" id="ARBA00042574"/>
    </source>
</evidence>
<evidence type="ECO:0000256" key="5">
    <source>
        <dbReference type="ARBA" id="ARBA00022824"/>
    </source>
</evidence>
<proteinExistence type="predicted"/>
<dbReference type="EMBL" id="JAVHNQ010000007">
    <property type="protein sequence ID" value="KAK6341385.1"/>
    <property type="molecule type" value="Genomic_DNA"/>
</dbReference>
<feature type="compositionally biased region" description="Basic and acidic residues" evidence="11">
    <location>
        <begin position="161"/>
        <end position="170"/>
    </location>
</feature>